<protein>
    <submittedName>
        <fullName evidence="3">Uncharacterized protein</fullName>
    </submittedName>
</protein>
<keyword evidence="4" id="KW-1185">Reference proteome</keyword>
<feature type="compositionally biased region" description="Basic and acidic residues" evidence="1">
    <location>
        <begin position="207"/>
        <end position="219"/>
    </location>
</feature>
<dbReference type="AlphaFoldDB" id="A0A7X5VKC7"/>
<evidence type="ECO:0000256" key="2">
    <source>
        <dbReference type="SAM" id="Phobius"/>
    </source>
</evidence>
<feature type="region of interest" description="Disordered" evidence="1">
    <location>
        <begin position="195"/>
        <end position="219"/>
    </location>
</feature>
<organism evidence="3 4">
    <name type="scientific">Kribbella shirazensis</name>
    <dbReference type="NCBI Taxonomy" id="1105143"/>
    <lineage>
        <taxon>Bacteria</taxon>
        <taxon>Bacillati</taxon>
        <taxon>Actinomycetota</taxon>
        <taxon>Actinomycetes</taxon>
        <taxon>Propionibacteriales</taxon>
        <taxon>Kribbellaceae</taxon>
        <taxon>Kribbella</taxon>
    </lineage>
</organism>
<accession>A0A7X5VKC7</accession>
<name>A0A7X5VKC7_9ACTN</name>
<keyword evidence="2" id="KW-0812">Transmembrane</keyword>
<keyword evidence="2" id="KW-0472">Membrane</keyword>
<feature type="transmembrane region" description="Helical" evidence="2">
    <location>
        <begin position="12"/>
        <end position="35"/>
    </location>
</feature>
<comment type="caution">
    <text evidence="3">The sequence shown here is derived from an EMBL/GenBank/DDBJ whole genome shotgun (WGS) entry which is preliminary data.</text>
</comment>
<reference evidence="3 4" key="1">
    <citation type="submission" date="2020-03" db="EMBL/GenBank/DDBJ databases">
        <title>Sequencing the genomes of 1000 actinobacteria strains.</title>
        <authorList>
            <person name="Klenk H.-P."/>
        </authorList>
    </citation>
    <scope>NUCLEOTIDE SEQUENCE [LARGE SCALE GENOMIC DNA]</scope>
    <source>
        <strain evidence="3 4">DSM 45490</strain>
    </source>
</reference>
<keyword evidence="2" id="KW-1133">Transmembrane helix</keyword>
<evidence type="ECO:0000313" key="4">
    <source>
        <dbReference type="Proteomes" id="UP000555407"/>
    </source>
</evidence>
<dbReference type="EMBL" id="JAASRO010000001">
    <property type="protein sequence ID" value="NIK62032.1"/>
    <property type="molecule type" value="Genomic_DNA"/>
</dbReference>
<evidence type="ECO:0000313" key="3">
    <source>
        <dbReference type="EMBL" id="NIK62032.1"/>
    </source>
</evidence>
<feature type="transmembrane region" description="Helical" evidence="2">
    <location>
        <begin position="105"/>
        <end position="126"/>
    </location>
</feature>
<gene>
    <name evidence="3" type="ORF">BJY22_007749</name>
</gene>
<proteinExistence type="predicted"/>
<sequence length="219" mass="23323">MKLYSDVRAQRVGQVLGDVILVAWTWGCVELGLLVHRMTEALGAPGRKAAEAGDGLAGDLRRMSEPIGKVPAVGDQLRAPVDGAAAAAGKLAQAGRDQAHAVEQLALVLAAVTIGLPVLFAVLIWVPRRIRFARRATAARRFIDSAADLDLFALRAMANQPMHKLAKISDDPVSAWRERDQEVVTALATLELRSTGLKPPRLSGKKTSPDAEKSPESGA</sequence>
<evidence type="ECO:0000256" key="1">
    <source>
        <dbReference type="SAM" id="MobiDB-lite"/>
    </source>
</evidence>
<dbReference type="Proteomes" id="UP000555407">
    <property type="component" value="Unassembled WGS sequence"/>
</dbReference>
<dbReference type="RefSeq" id="WP_167216939.1">
    <property type="nucleotide sequence ID" value="NZ_JAASRO010000001.1"/>
</dbReference>